<dbReference type="Proteomes" id="UP001162483">
    <property type="component" value="Unassembled WGS sequence"/>
</dbReference>
<gene>
    <name evidence="2" type="ORF">SPARVUS_LOCUS14256756</name>
</gene>
<protein>
    <submittedName>
        <fullName evidence="2">Uncharacterized protein</fullName>
    </submittedName>
</protein>
<accession>A0ABN9GJ94</accession>
<feature type="non-terminal residue" evidence="2">
    <location>
        <position position="1"/>
    </location>
</feature>
<feature type="region of interest" description="Disordered" evidence="1">
    <location>
        <begin position="1"/>
        <end position="21"/>
    </location>
</feature>
<keyword evidence="3" id="KW-1185">Reference proteome</keyword>
<organism evidence="2 3">
    <name type="scientific">Staurois parvus</name>
    <dbReference type="NCBI Taxonomy" id="386267"/>
    <lineage>
        <taxon>Eukaryota</taxon>
        <taxon>Metazoa</taxon>
        <taxon>Chordata</taxon>
        <taxon>Craniata</taxon>
        <taxon>Vertebrata</taxon>
        <taxon>Euteleostomi</taxon>
        <taxon>Amphibia</taxon>
        <taxon>Batrachia</taxon>
        <taxon>Anura</taxon>
        <taxon>Neobatrachia</taxon>
        <taxon>Ranoidea</taxon>
        <taxon>Ranidae</taxon>
        <taxon>Staurois</taxon>
    </lineage>
</organism>
<dbReference type="EMBL" id="CATNWA010018789">
    <property type="protein sequence ID" value="CAI9609509.1"/>
    <property type="molecule type" value="Genomic_DNA"/>
</dbReference>
<name>A0ABN9GJ94_9NEOB</name>
<evidence type="ECO:0000313" key="3">
    <source>
        <dbReference type="Proteomes" id="UP001162483"/>
    </source>
</evidence>
<evidence type="ECO:0000256" key="1">
    <source>
        <dbReference type="SAM" id="MobiDB-lite"/>
    </source>
</evidence>
<reference evidence="2" key="1">
    <citation type="submission" date="2023-05" db="EMBL/GenBank/DDBJ databases">
        <authorList>
            <person name="Stuckert A."/>
        </authorList>
    </citation>
    <scope>NUCLEOTIDE SEQUENCE</scope>
</reference>
<evidence type="ECO:0000313" key="2">
    <source>
        <dbReference type="EMBL" id="CAI9609509.1"/>
    </source>
</evidence>
<sequence>PVPPPPPSSPSRLATPPSIPPPHAKVLVGGWNSVPTLVSVGGGIVPHHWCQ</sequence>
<proteinExistence type="predicted"/>
<comment type="caution">
    <text evidence="2">The sequence shown here is derived from an EMBL/GenBank/DDBJ whole genome shotgun (WGS) entry which is preliminary data.</text>
</comment>